<name>A0ABR9H4H5_9BACT</name>
<organism evidence="1 2">
    <name type="scientific">Desulfomicrobium macestii</name>
    <dbReference type="NCBI Taxonomy" id="90731"/>
    <lineage>
        <taxon>Bacteria</taxon>
        <taxon>Pseudomonadati</taxon>
        <taxon>Thermodesulfobacteriota</taxon>
        <taxon>Desulfovibrionia</taxon>
        <taxon>Desulfovibrionales</taxon>
        <taxon>Desulfomicrobiaceae</taxon>
        <taxon>Desulfomicrobium</taxon>
    </lineage>
</organism>
<evidence type="ECO:0000313" key="1">
    <source>
        <dbReference type="EMBL" id="MBE1425614.1"/>
    </source>
</evidence>
<sequence length="78" mass="8886">MGGTEAITRANTLTIDEVPRAFCKEFCATWIGRKLRNGQDESWCGKTVFPPAADGKRYCAWEWKRIKEKMSLCAKLKS</sequence>
<protein>
    <submittedName>
        <fullName evidence="1">Uncharacterized protein</fullName>
    </submittedName>
</protein>
<gene>
    <name evidence="1" type="ORF">H4684_002271</name>
</gene>
<dbReference type="Proteomes" id="UP000639010">
    <property type="component" value="Unassembled WGS sequence"/>
</dbReference>
<comment type="caution">
    <text evidence="1">The sequence shown here is derived from an EMBL/GenBank/DDBJ whole genome shotgun (WGS) entry which is preliminary data.</text>
</comment>
<proteinExistence type="predicted"/>
<evidence type="ECO:0000313" key="2">
    <source>
        <dbReference type="Proteomes" id="UP000639010"/>
    </source>
</evidence>
<keyword evidence="2" id="KW-1185">Reference proteome</keyword>
<dbReference type="EMBL" id="JADBGG010000016">
    <property type="protein sequence ID" value="MBE1425614.1"/>
    <property type="molecule type" value="Genomic_DNA"/>
</dbReference>
<reference evidence="1 2" key="1">
    <citation type="submission" date="2020-10" db="EMBL/GenBank/DDBJ databases">
        <title>Genomic Encyclopedia of Type Strains, Phase IV (KMG-IV): sequencing the most valuable type-strain genomes for metagenomic binning, comparative biology and taxonomic classification.</title>
        <authorList>
            <person name="Goeker M."/>
        </authorList>
    </citation>
    <scope>NUCLEOTIDE SEQUENCE [LARGE SCALE GENOMIC DNA]</scope>
    <source>
        <strain evidence="1 2">DSM 4194</strain>
    </source>
</reference>
<accession>A0ABR9H4H5</accession>